<feature type="transmembrane region" description="Helical" evidence="1">
    <location>
        <begin position="92"/>
        <end position="113"/>
    </location>
</feature>
<evidence type="ECO:0000313" key="3">
    <source>
        <dbReference type="WBParaSite" id="ACRNAN_scaffold3469.g31938.t1"/>
    </source>
</evidence>
<name>A0A914DQV8_9BILA</name>
<keyword evidence="2" id="KW-1185">Reference proteome</keyword>
<feature type="transmembrane region" description="Helical" evidence="1">
    <location>
        <begin position="141"/>
        <end position="162"/>
    </location>
</feature>
<accession>A0A914DQV8</accession>
<feature type="transmembrane region" description="Helical" evidence="1">
    <location>
        <begin position="48"/>
        <end position="71"/>
    </location>
</feature>
<dbReference type="Proteomes" id="UP000887540">
    <property type="component" value="Unplaced"/>
</dbReference>
<dbReference type="WBParaSite" id="ACRNAN_scaffold3469.g31938.t1">
    <property type="protein sequence ID" value="ACRNAN_scaffold3469.g31938.t1"/>
    <property type="gene ID" value="ACRNAN_scaffold3469.g31938"/>
</dbReference>
<keyword evidence="1" id="KW-0472">Membrane</keyword>
<keyword evidence="1" id="KW-0812">Transmembrane</keyword>
<sequence>MRRYKWYLLVNFTLSYAFSAGNVLFEPMPLLDKVVAIYFDGLLKNFGFWGTLLAIGTYCSIAVALPFTMLYRFLQQYHNFLQRLFTETYLPLILLAVFVLGLNIVLYFVSIVIGNYTSGNYTKILIDESPSLLPYEDKPSFIAIPMSGIVELFGILSSLAGIGMGNQNQTPIAFGMNQMKLNHRAAHQTPMNPRV</sequence>
<keyword evidence="1" id="KW-1133">Transmembrane helix</keyword>
<protein>
    <submittedName>
        <fullName evidence="3">Uncharacterized protein</fullName>
    </submittedName>
</protein>
<dbReference type="AlphaFoldDB" id="A0A914DQV8"/>
<evidence type="ECO:0000256" key="1">
    <source>
        <dbReference type="SAM" id="Phobius"/>
    </source>
</evidence>
<evidence type="ECO:0000313" key="2">
    <source>
        <dbReference type="Proteomes" id="UP000887540"/>
    </source>
</evidence>
<proteinExistence type="predicted"/>
<reference evidence="3" key="1">
    <citation type="submission" date="2022-11" db="UniProtKB">
        <authorList>
            <consortium name="WormBaseParasite"/>
        </authorList>
    </citation>
    <scope>IDENTIFICATION</scope>
</reference>
<organism evidence="2 3">
    <name type="scientific">Acrobeloides nanus</name>
    <dbReference type="NCBI Taxonomy" id="290746"/>
    <lineage>
        <taxon>Eukaryota</taxon>
        <taxon>Metazoa</taxon>
        <taxon>Ecdysozoa</taxon>
        <taxon>Nematoda</taxon>
        <taxon>Chromadorea</taxon>
        <taxon>Rhabditida</taxon>
        <taxon>Tylenchina</taxon>
        <taxon>Cephalobomorpha</taxon>
        <taxon>Cephaloboidea</taxon>
        <taxon>Cephalobidae</taxon>
        <taxon>Acrobeloides</taxon>
    </lineage>
</organism>
<feature type="transmembrane region" description="Helical" evidence="1">
    <location>
        <begin position="7"/>
        <end position="25"/>
    </location>
</feature>